<dbReference type="InterPro" id="IPR027417">
    <property type="entry name" value="P-loop_NTPase"/>
</dbReference>
<protein>
    <submittedName>
        <fullName evidence="2">AAA domain-containing protein, putative AbiEii toxin, Type IV TA system</fullName>
    </submittedName>
    <submittedName>
        <fullName evidence="3">ATP-binding protein</fullName>
    </submittedName>
</protein>
<keyword evidence="3" id="KW-0067">ATP-binding</keyword>
<dbReference type="GO" id="GO:0016887">
    <property type="term" value="F:ATP hydrolysis activity"/>
    <property type="evidence" value="ECO:0007669"/>
    <property type="project" value="InterPro"/>
</dbReference>
<proteinExistence type="predicted"/>
<dbReference type="PANTHER" id="PTHR40396:SF1">
    <property type="entry name" value="ATPASE AAA-TYPE CORE DOMAIN-CONTAINING PROTEIN"/>
    <property type="match status" value="1"/>
</dbReference>
<evidence type="ECO:0000313" key="3">
    <source>
        <dbReference type="EMBL" id="WQG90727.1"/>
    </source>
</evidence>
<dbReference type="Gene3D" id="3.40.50.300">
    <property type="entry name" value="P-loop containing nucleotide triphosphate hydrolases"/>
    <property type="match status" value="1"/>
</dbReference>
<dbReference type="Proteomes" id="UP000183788">
    <property type="component" value="Unassembled WGS sequence"/>
</dbReference>
<dbReference type="RefSeq" id="WP_072366346.1">
    <property type="nucleotide sequence ID" value="NZ_CP139972.1"/>
</dbReference>
<keyword evidence="5" id="KW-1185">Reference proteome</keyword>
<accession>A0A1K1SZV7</accession>
<dbReference type="OrthoDB" id="9809324at2"/>
<feature type="domain" description="ATPase AAA-type core" evidence="1">
    <location>
        <begin position="47"/>
        <end position="361"/>
    </location>
</feature>
<reference evidence="2 4" key="1">
    <citation type="submission" date="2016-11" db="EMBL/GenBank/DDBJ databases">
        <authorList>
            <person name="Jaros S."/>
            <person name="Januszkiewicz K."/>
            <person name="Wedrychowicz H."/>
        </authorList>
    </citation>
    <scope>NUCLEOTIDE SEQUENCE [LARGE SCALE GENOMIC DNA]</scope>
    <source>
        <strain evidence="2 4">DSM 784</strain>
    </source>
</reference>
<gene>
    <name evidence="2" type="ORF">SAMN05661012_06458</name>
    <name evidence="3" type="ORF">SR876_04405</name>
</gene>
<dbReference type="InterPro" id="IPR003959">
    <property type="entry name" value="ATPase_AAA_core"/>
</dbReference>
<evidence type="ECO:0000313" key="5">
    <source>
        <dbReference type="Proteomes" id="UP001326715"/>
    </source>
</evidence>
<dbReference type="EMBL" id="FPIZ01000042">
    <property type="protein sequence ID" value="SFW89615.1"/>
    <property type="molecule type" value="Genomic_DNA"/>
</dbReference>
<dbReference type="GO" id="GO:0005524">
    <property type="term" value="F:ATP binding"/>
    <property type="evidence" value="ECO:0007669"/>
    <property type="project" value="UniProtKB-KW"/>
</dbReference>
<dbReference type="Proteomes" id="UP001326715">
    <property type="component" value="Chromosome"/>
</dbReference>
<dbReference type="STRING" id="1004.SAMN05661012_06458"/>
<reference evidence="3 5" key="2">
    <citation type="submission" date="2023-11" db="EMBL/GenBank/DDBJ databases">
        <title>MicrobeMod: A computational toolkit for identifying prokaryotic methylation and restriction-modification with nanopore sequencing.</title>
        <authorList>
            <person name="Crits-Christoph A."/>
            <person name="Kang S.C."/>
            <person name="Lee H."/>
            <person name="Ostrov N."/>
        </authorList>
    </citation>
    <scope>NUCLEOTIDE SEQUENCE [LARGE SCALE GENOMIC DNA]</scope>
    <source>
        <strain evidence="3 5">ATCC 23090</strain>
    </source>
</reference>
<dbReference type="EMBL" id="CP140154">
    <property type="protein sequence ID" value="WQG90727.1"/>
    <property type="molecule type" value="Genomic_DNA"/>
</dbReference>
<dbReference type="Pfam" id="PF13304">
    <property type="entry name" value="AAA_21"/>
    <property type="match status" value="1"/>
</dbReference>
<dbReference type="SUPFAM" id="SSF52540">
    <property type="entry name" value="P-loop containing nucleoside triphosphate hydrolases"/>
    <property type="match status" value="1"/>
</dbReference>
<dbReference type="PANTHER" id="PTHR40396">
    <property type="entry name" value="ATPASE-LIKE PROTEIN"/>
    <property type="match status" value="1"/>
</dbReference>
<dbReference type="AlphaFoldDB" id="A0A1K1SZV7"/>
<organism evidence="2 4">
    <name type="scientific">Chitinophaga sancti</name>
    <dbReference type="NCBI Taxonomy" id="1004"/>
    <lineage>
        <taxon>Bacteria</taxon>
        <taxon>Pseudomonadati</taxon>
        <taxon>Bacteroidota</taxon>
        <taxon>Chitinophagia</taxon>
        <taxon>Chitinophagales</taxon>
        <taxon>Chitinophagaceae</taxon>
        <taxon>Chitinophaga</taxon>
    </lineage>
</organism>
<name>A0A1K1SZV7_9BACT</name>
<evidence type="ECO:0000313" key="2">
    <source>
        <dbReference type="EMBL" id="SFW89615.1"/>
    </source>
</evidence>
<evidence type="ECO:0000259" key="1">
    <source>
        <dbReference type="Pfam" id="PF13304"/>
    </source>
</evidence>
<evidence type="ECO:0000313" key="4">
    <source>
        <dbReference type="Proteomes" id="UP000183788"/>
    </source>
</evidence>
<sequence length="425" mass="48466">MLVYFKVENYRSIKEPVVINFTATSLSEHQDSNLIDAKKSKLLKSVLLYGPNASGKSKIIEAFITYRNLILESAGYNSTNTIDSIVPFRLNSSTLNAPSSFEAAFIIKEKRYRYGFEASRNAVAKEWLFEVKATTETALFLRIGQQFEIAHKKFPNAEGLETRSKPNVLFLSVADLWNAPVANEIYKWFNEIHIVHGLLDQSHKKLTNDLLKIDHYKQIINSIIQQADLGIKGVEVVQFSDDDKATIMKKAPGKFKTEEYLSEFFEDLVFTIHEVFDENGNPVRFEPFEMELDESEGTKKFYNILGTLISAIEKGQLVVIDELDARLHSLMTKAIIRLFNSETANSGSQLFAVSHDVSVVDRDLLRRDQVYIVEKDRIAATKVVNLAEYKIVRKDTPFSKNYLEGKYGGIPFIENLENSFKDDEQ</sequence>
<keyword evidence="3" id="KW-0547">Nucleotide-binding</keyword>